<name>A0ABU4LWT0_9ACTN</name>
<protein>
    <submittedName>
        <fullName evidence="1">Uncharacterized protein</fullName>
    </submittedName>
</protein>
<accession>A0ABU4LWT0</accession>
<evidence type="ECO:0000313" key="1">
    <source>
        <dbReference type="EMBL" id="MDX3019887.1"/>
    </source>
</evidence>
<dbReference type="EMBL" id="JARAWP010000010">
    <property type="protein sequence ID" value="MDX3019887.1"/>
    <property type="molecule type" value="Genomic_DNA"/>
</dbReference>
<keyword evidence="2" id="KW-1185">Reference proteome</keyword>
<dbReference type="RefSeq" id="WP_319166483.1">
    <property type="nucleotide sequence ID" value="NZ_JARAWP010000010.1"/>
</dbReference>
<organism evidence="1 2">
    <name type="scientific">Streptomyces acidiscabies</name>
    <dbReference type="NCBI Taxonomy" id="42234"/>
    <lineage>
        <taxon>Bacteria</taxon>
        <taxon>Bacillati</taxon>
        <taxon>Actinomycetota</taxon>
        <taxon>Actinomycetes</taxon>
        <taxon>Kitasatosporales</taxon>
        <taxon>Streptomycetaceae</taxon>
        <taxon>Streptomyces</taxon>
    </lineage>
</organism>
<evidence type="ECO:0000313" key="2">
    <source>
        <dbReference type="Proteomes" id="UP001272987"/>
    </source>
</evidence>
<dbReference type="Proteomes" id="UP001272987">
    <property type="component" value="Unassembled WGS sequence"/>
</dbReference>
<proteinExistence type="predicted"/>
<comment type="caution">
    <text evidence="1">The sequence shown here is derived from an EMBL/GenBank/DDBJ whole genome shotgun (WGS) entry which is preliminary data.</text>
</comment>
<sequence>MTTTATHLRAIAIHWADLHEAAGQPAVVGGFGQGLKGYLARLDAADAEQLEYERHQAAHLRSLERDPIQLGDRPVPVRLHILDTMRAVEAALVDCADDIARTAQRAPISVPAARKADYRTLREARIAAAERQRQTELARADEIDPRRWRYTSRRTAPYAALWLLARIERAPGPCRRITDAEEERIRKVAAGAVDRVERALDIAAQRRTLEQRHDCGGAIDVHGGEGRAPVAHCTGCGMVWSERGAAAA</sequence>
<gene>
    <name evidence="1" type="ORF">PV666_18595</name>
</gene>
<reference evidence="1 2" key="1">
    <citation type="journal article" date="2023" name="Microb. Genom.">
        <title>Mesoterricola silvestris gen. nov., sp. nov., Mesoterricola sediminis sp. nov., Geothrix oryzae sp. nov., Geothrix edaphica sp. nov., Geothrix rubra sp. nov., and Geothrix limicola sp. nov., six novel members of Acidobacteriota isolated from soils.</title>
        <authorList>
            <person name="Weisberg A.J."/>
            <person name="Pearce E."/>
            <person name="Kramer C.G."/>
            <person name="Chang J.H."/>
            <person name="Clarke C.R."/>
        </authorList>
    </citation>
    <scope>NUCLEOTIDE SEQUENCE [LARGE SCALE GENOMIC DNA]</scope>
    <source>
        <strain evidence="1 2">NB05-1H</strain>
    </source>
</reference>